<keyword evidence="1" id="KW-0812">Transmembrane</keyword>
<accession>A0A1H1QFD5</accession>
<feature type="transmembrane region" description="Helical" evidence="1">
    <location>
        <begin position="39"/>
        <end position="58"/>
    </location>
</feature>
<feature type="transmembrane region" description="Helical" evidence="1">
    <location>
        <begin position="70"/>
        <end position="96"/>
    </location>
</feature>
<gene>
    <name evidence="2" type="ORF">SAMN05444158_1387</name>
</gene>
<reference evidence="3" key="1">
    <citation type="submission" date="2016-10" db="EMBL/GenBank/DDBJ databases">
        <authorList>
            <person name="Varghese N."/>
            <person name="Submissions S."/>
        </authorList>
    </citation>
    <scope>NUCLEOTIDE SEQUENCE [LARGE SCALE GENOMIC DNA]</scope>
    <source>
        <strain evidence="3">GAS369</strain>
    </source>
</reference>
<dbReference type="Proteomes" id="UP000243904">
    <property type="component" value="Chromosome I"/>
</dbReference>
<proteinExistence type="predicted"/>
<name>A0A1H1QFD5_9BRAD</name>
<sequence length="168" mass="17540">MSILPGPAQTTAICLSVALPFLLLCYARIPGIRGAGSRFRIGCATAVGLFAIACFALPGDRQFDDVLGGILLLATAIILSYVLWSLLAWGFTLTLLTALAQTGQPITSEQWAAAYMQGGDLSTFAHNRLKLLLGSGMVVSADGKIAVTPTGMAVVRLVKLVRFATGLG</sequence>
<organism evidence="2 3">
    <name type="scientific">Bradyrhizobium canariense</name>
    <dbReference type="NCBI Taxonomy" id="255045"/>
    <lineage>
        <taxon>Bacteria</taxon>
        <taxon>Pseudomonadati</taxon>
        <taxon>Pseudomonadota</taxon>
        <taxon>Alphaproteobacteria</taxon>
        <taxon>Hyphomicrobiales</taxon>
        <taxon>Nitrobacteraceae</taxon>
        <taxon>Bradyrhizobium</taxon>
    </lineage>
</organism>
<dbReference type="AlphaFoldDB" id="A0A1H1QFD5"/>
<dbReference type="EMBL" id="LT629750">
    <property type="protein sequence ID" value="SDS22084.1"/>
    <property type="molecule type" value="Genomic_DNA"/>
</dbReference>
<evidence type="ECO:0000313" key="2">
    <source>
        <dbReference type="EMBL" id="SDS22084.1"/>
    </source>
</evidence>
<evidence type="ECO:0000313" key="3">
    <source>
        <dbReference type="Proteomes" id="UP000243904"/>
    </source>
</evidence>
<feature type="transmembrane region" description="Helical" evidence="1">
    <location>
        <begin position="6"/>
        <end position="27"/>
    </location>
</feature>
<keyword evidence="3" id="KW-1185">Reference proteome</keyword>
<dbReference type="RefSeq" id="WP_100381794.1">
    <property type="nucleotide sequence ID" value="NZ_LT629750.1"/>
</dbReference>
<keyword evidence="1" id="KW-1133">Transmembrane helix</keyword>
<evidence type="ECO:0000256" key="1">
    <source>
        <dbReference type="SAM" id="Phobius"/>
    </source>
</evidence>
<protein>
    <submittedName>
        <fullName evidence="2">Uncharacterized protein</fullName>
    </submittedName>
</protein>
<keyword evidence="1" id="KW-0472">Membrane</keyword>